<reference evidence="3 4" key="1">
    <citation type="submission" date="2018-02" db="EMBL/GenBank/DDBJ databases">
        <title>The genomes of Aspergillus section Nigri reveals drivers in fungal speciation.</title>
        <authorList>
            <consortium name="DOE Joint Genome Institute"/>
            <person name="Vesth T.C."/>
            <person name="Nybo J."/>
            <person name="Theobald S."/>
            <person name="Brandl J."/>
            <person name="Frisvad J.C."/>
            <person name="Nielsen K.F."/>
            <person name="Lyhne E.K."/>
            <person name="Kogle M.E."/>
            <person name="Kuo A."/>
            <person name="Riley R."/>
            <person name="Clum A."/>
            <person name="Nolan M."/>
            <person name="Lipzen A."/>
            <person name="Salamov A."/>
            <person name="Henrissat B."/>
            <person name="Wiebenga A."/>
            <person name="De vries R.P."/>
            <person name="Grigoriev I.V."/>
            <person name="Mortensen U.H."/>
            <person name="Andersen M.R."/>
            <person name="Baker S.E."/>
        </authorList>
    </citation>
    <scope>NUCLEOTIDE SEQUENCE [LARGE SCALE GENOMIC DNA]</scope>
    <source>
        <strain evidence="3 4">CBS 101889</strain>
    </source>
</reference>
<proteinExistence type="inferred from homology"/>
<dbReference type="InterPro" id="IPR050738">
    <property type="entry name" value="Sulfatase"/>
</dbReference>
<dbReference type="InterPro" id="IPR017850">
    <property type="entry name" value="Alkaline_phosphatase_core_sf"/>
</dbReference>
<dbReference type="PANTHER" id="PTHR42693:SF33">
    <property type="entry name" value="ARYLSULFATASE"/>
    <property type="match status" value="1"/>
</dbReference>
<comment type="similarity">
    <text evidence="1">Belongs to the sulfatase family.</text>
</comment>
<dbReference type="InterPro" id="IPR000917">
    <property type="entry name" value="Sulfatase_N"/>
</dbReference>
<gene>
    <name evidence="3" type="ORF">BO97DRAFT_423737</name>
</gene>
<dbReference type="AlphaFoldDB" id="A0A395I160"/>
<keyword evidence="4" id="KW-1185">Reference proteome</keyword>
<dbReference type="OrthoDB" id="103349at2759"/>
<dbReference type="Pfam" id="PF00884">
    <property type="entry name" value="Sulfatase"/>
    <property type="match status" value="1"/>
</dbReference>
<dbReference type="RefSeq" id="XP_025552690.1">
    <property type="nucleotide sequence ID" value="XM_025696913.1"/>
</dbReference>
<dbReference type="GeneID" id="37201202"/>
<name>A0A395I160_ASPHC</name>
<evidence type="ECO:0000256" key="1">
    <source>
        <dbReference type="ARBA" id="ARBA00008779"/>
    </source>
</evidence>
<dbReference type="VEuPathDB" id="FungiDB:BO97DRAFT_423737"/>
<evidence type="ECO:0000313" key="3">
    <source>
        <dbReference type="EMBL" id="RAL13536.1"/>
    </source>
</evidence>
<dbReference type="STRING" id="1450537.A0A395I160"/>
<sequence>MRDDEFINGATDLSEDFYSSNSFTDNLLSILEDRTEGHKEQPFFSYLAFTAPHWPLPAPQDAIKKYKGWYDDGPLALRSRRLKSLIANGLVPEGVDPAPIITLGTTPWDEFFDEERQMSSRTMEIYAPMVEIMDANHGRVWEYLESSGEWDNTFLVFVSDHGRSANTFPVVKRCSARRSQSISPVVHP</sequence>
<dbReference type="Gene3D" id="3.40.720.10">
    <property type="entry name" value="Alkaline Phosphatase, subunit A"/>
    <property type="match status" value="1"/>
</dbReference>
<evidence type="ECO:0000259" key="2">
    <source>
        <dbReference type="Pfam" id="PF00884"/>
    </source>
</evidence>
<dbReference type="SUPFAM" id="SSF53649">
    <property type="entry name" value="Alkaline phosphatase-like"/>
    <property type="match status" value="1"/>
</dbReference>
<dbReference type="EMBL" id="KZ824279">
    <property type="protein sequence ID" value="RAL13536.1"/>
    <property type="molecule type" value="Genomic_DNA"/>
</dbReference>
<organism evidence="3 4">
    <name type="scientific">Aspergillus homomorphus (strain CBS 101889)</name>
    <dbReference type="NCBI Taxonomy" id="1450537"/>
    <lineage>
        <taxon>Eukaryota</taxon>
        <taxon>Fungi</taxon>
        <taxon>Dikarya</taxon>
        <taxon>Ascomycota</taxon>
        <taxon>Pezizomycotina</taxon>
        <taxon>Eurotiomycetes</taxon>
        <taxon>Eurotiomycetidae</taxon>
        <taxon>Eurotiales</taxon>
        <taxon>Aspergillaceae</taxon>
        <taxon>Aspergillus</taxon>
        <taxon>Aspergillus subgen. Circumdati</taxon>
    </lineage>
</organism>
<accession>A0A395I160</accession>
<protein>
    <submittedName>
        <fullName evidence="3">Alkaline phosphatase-like protein</fullName>
    </submittedName>
</protein>
<dbReference type="GO" id="GO:0004065">
    <property type="term" value="F:arylsulfatase activity"/>
    <property type="evidence" value="ECO:0007669"/>
    <property type="project" value="TreeGrafter"/>
</dbReference>
<dbReference type="PANTHER" id="PTHR42693">
    <property type="entry name" value="ARYLSULFATASE FAMILY MEMBER"/>
    <property type="match status" value="1"/>
</dbReference>
<dbReference type="Proteomes" id="UP000248961">
    <property type="component" value="Unassembled WGS sequence"/>
</dbReference>
<evidence type="ECO:0000313" key="4">
    <source>
        <dbReference type="Proteomes" id="UP000248961"/>
    </source>
</evidence>
<feature type="domain" description="Sulfatase N-terminal" evidence="2">
    <location>
        <begin position="16"/>
        <end position="167"/>
    </location>
</feature>